<comment type="caution">
    <text evidence="1">The sequence shown here is derived from an EMBL/GenBank/DDBJ whole genome shotgun (WGS) entry which is preliminary data.</text>
</comment>
<keyword evidence="2" id="KW-1185">Reference proteome</keyword>
<gene>
    <name evidence="1" type="ORF">CDAR_286591</name>
</gene>
<organism evidence="1 2">
    <name type="scientific">Caerostris darwini</name>
    <dbReference type="NCBI Taxonomy" id="1538125"/>
    <lineage>
        <taxon>Eukaryota</taxon>
        <taxon>Metazoa</taxon>
        <taxon>Ecdysozoa</taxon>
        <taxon>Arthropoda</taxon>
        <taxon>Chelicerata</taxon>
        <taxon>Arachnida</taxon>
        <taxon>Araneae</taxon>
        <taxon>Araneomorphae</taxon>
        <taxon>Entelegynae</taxon>
        <taxon>Araneoidea</taxon>
        <taxon>Araneidae</taxon>
        <taxon>Caerostris</taxon>
    </lineage>
</organism>
<name>A0AAV4UU85_9ARAC</name>
<sequence>MFSTKRADAFSEGPLPTQIATVFGSRLPLRNMTATSNSICHNSSLAVHPFGGSMRNDEFDSEVSTWAHSLRCLRLCQQCVFSTKRPKLLAKAHMPMQIATVFRSRLPLRNTTATSNSICHNSSLVVHPFGGSTFRNDEFDSLALKMSTPVFAGISGVLRSHF</sequence>
<proteinExistence type="predicted"/>
<evidence type="ECO:0000313" key="2">
    <source>
        <dbReference type="Proteomes" id="UP001054837"/>
    </source>
</evidence>
<protein>
    <submittedName>
        <fullName evidence="1">Uncharacterized protein</fullName>
    </submittedName>
</protein>
<dbReference type="EMBL" id="BPLQ01011930">
    <property type="protein sequence ID" value="GIY61265.1"/>
    <property type="molecule type" value="Genomic_DNA"/>
</dbReference>
<dbReference type="AlphaFoldDB" id="A0AAV4UU85"/>
<reference evidence="1 2" key="1">
    <citation type="submission" date="2021-06" db="EMBL/GenBank/DDBJ databases">
        <title>Caerostris darwini draft genome.</title>
        <authorList>
            <person name="Kono N."/>
            <person name="Arakawa K."/>
        </authorList>
    </citation>
    <scope>NUCLEOTIDE SEQUENCE [LARGE SCALE GENOMIC DNA]</scope>
</reference>
<accession>A0AAV4UU85</accession>
<evidence type="ECO:0000313" key="1">
    <source>
        <dbReference type="EMBL" id="GIY61265.1"/>
    </source>
</evidence>
<dbReference type="Proteomes" id="UP001054837">
    <property type="component" value="Unassembled WGS sequence"/>
</dbReference>